<reference evidence="1 2" key="2">
    <citation type="journal article" date="2022" name="Mol. Ecol. Resour.">
        <title>The genomes of chicory, endive, great burdock and yacon provide insights into Asteraceae paleo-polyploidization history and plant inulin production.</title>
        <authorList>
            <person name="Fan W."/>
            <person name="Wang S."/>
            <person name="Wang H."/>
            <person name="Wang A."/>
            <person name="Jiang F."/>
            <person name="Liu H."/>
            <person name="Zhao H."/>
            <person name="Xu D."/>
            <person name="Zhang Y."/>
        </authorList>
    </citation>
    <scope>NUCLEOTIDE SEQUENCE [LARGE SCALE GENOMIC DNA]</scope>
    <source>
        <strain evidence="2">cv. Punajuju</strain>
        <tissue evidence="1">Leaves</tissue>
    </source>
</reference>
<organism evidence="1 2">
    <name type="scientific">Cichorium intybus</name>
    <name type="common">Chicory</name>
    <dbReference type="NCBI Taxonomy" id="13427"/>
    <lineage>
        <taxon>Eukaryota</taxon>
        <taxon>Viridiplantae</taxon>
        <taxon>Streptophyta</taxon>
        <taxon>Embryophyta</taxon>
        <taxon>Tracheophyta</taxon>
        <taxon>Spermatophyta</taxon>
        <taxon>Magnoliopsida</taxon>
        <taxon>eudicotyledons</taxon>
        <taxon>Gunneridae</taxon>
        <taxon>Pentapetalae</taxon>
        <taxon>asterids</taxon>
        <taxon>campanulids</taxon>
        <taxon>Asterales</taxon>
        <taxon>Asteraceae</taxon>
        <taxon>Cichorioideae</taxon>
        <taxon>Cichorieae</taxon>
        <taxon>Cichoriinae</taxon>
        <taxon>Cichorium</taxon>
    </lineage>
</organism>
<protein>
    <submittedName>
        <fullName evidence="1">Uncharacterized protein</fullName>
    </submittedName>
</protein>
<dbReference type="EMBL" id="CM042009">
    <property type="protein sequence ID" value="KAI3790972.1"/>
    <property type="molecule type" value="Genomic_DNA"/>
</dbReference>
<proteinExistence type="predicted"/>
<name>A0ACB9H5G1_CICIN</name>
<sequence>MLDFDSQRHRFPSLHELFTSNRFFITSSVLDLTIVGLNVIDEDSNASGQQSHYLKICSKPTLDLGSSVYLLGYTEKNKLTVGEGKLFSSIRHRL</sequence>
<gene>
    <name evidence="1" type="ORF">L2E82_04448</name>
</gene>
<accession>A0ACB9H5G1</accession>
<dbReference type="Proteomes" id="UP001055811">
    <property type="component" value="Linkage Group LG01"/>
</dbReference>
<comment type="caution">
    <text evidence="1">The sequence shown here is derived from an EMBL/GenBank/DDBJ whole genome shotgun (WGS) entry which is preliminary data.</text>
</comment>
<reference evidence="2" key="1">
    <citation type="journal article" date="2022" name="Mol. Ecol. Resour.">
        <title>The genomes of chicory, endive, great burdock and yacon provide insights into Asteraceae palaeo-polyploidization history and plant inulin production.</title>
        <authorList>
            <person name="Fan W."/>
            <person name="Wang S."/>
            <person name="Wang H."/>
            <person name="Wang A."/>
            <person name="Jiang F."/>
            <person name="Liu H."/>
            <person name="Zhao H."/>
            <person name="Xu D."/>
            <person name="Zhang Y."/>
        </authorList>
    </citation>
    <scope>NUCLEOTIDE SEQUENCE [LARGE SCALE GENOMIC DNA]</scope>
    <source>
        <strain evidence="2">cv. Punajuju</strain>
    </source>
</reference>
<evidence type="ECO:0000313" key="2">
    <source>
        <dbReference type="Proteomes" id="UP001055811"/>
    </source>
</evidence>
<keyword evidence="2" id="KW-1185">Reference proteome</keyword>
<evidence type="ECO:0000313" key="1">
    <source>
        <dbReference type="EMBL" id="KAI3790972.1"/>
    </source>
</evidence>